<dbReference type="Gramene" id="Psat06G0030800-T1">
    <property type="protein sequence ID" value="KAI5393118.1"/>
    <property type="gene ID" value="KIW84_060308"/>
</dbReference>
<gene>
    <name evidence="6" type="ORF">KIW84_060308</name>
</gene>
<dbReference type="PROSITE" id="PS51005">
    <property type="entry name" value="NAC"/>
    <property type="match status" value="1"/>
</dbReference>
<dbReference type="PANTHER" id="PTHR31719">
    <property type="entry name" value="NAC TRANSCRIPTION FACTOR 56"/>
    <property type="match status" value="1"/>
</dbReference>
<evidence type="ECO:0000256" key="4">
    <source>
        <dbReference type="ARBA" id="ARBA00023242"/>
    </source>
</evidence>
<dbReference type="AlphaFoldDB" id="A0A9D4VZC0"/>
<keyword evidence="1" id="KW-0805">Transcription regulation</keyword>
<keyword evidence="4" id="KW-0539">Nucleus</keyword>
<evidence type="ECO:0000256" key="3">
    <source>
        <dbReference type="ARBA" id="ARBA00023163"/>
    </source>
</evidence>
<keyword evidence="3" id="KW-0804">Transcription</keyword>
<dbReference type="GO" id="GO:0006355">
    <property type="term" value="P:regulation of DNA-templated transcription"/>
    <property type="evidence" value="ECO:0007669"/>
    <property type="project" value="InterPro"/>
</dbReference>
<dbReference type="Proteomes" id="UP001058974">
    <property type="component" value="Chromosome 6"/>
</dbReference>
<sequence length="411" mass="47490">MKALNSRSGKDFMPTDDELLQNFLYNKINNKPIPNYLNILEHDLFGTEKTPLDIWNEFEASYSYGGKDLYFFTALKKKSATSTRFVRTIGNGNWEGEDTGKSIFAKDTSKLLGMKKRFRFEKSNTPQDGGWILHEYNLHKSLINNPSPVNNYVLCRFRKNLKPESQNTPAKASIADQSNSHLRKISTTKSCYSQTKSCYGQESKGKTVMLPKQQEPIIPKQEEPIIPKQEESPAVISGNNVLVKKYIIYEKAPIQPNDGGNKRKYEDDIEFVYKGVKRKCIRSTWLEEKRYLALKTVFEYEYNKLFFGENIDQNSKNGVDSRNYKTEVVECSNNKTEVGECSNQKECNFNKEDDSDIIMNNEEEEDEMSWPEFFAKQLLEINGGEGFIKEKDVQMIDNSFLKDFFLGNNIM</sequence>
<name>A0A9D4VZC0_PEA</name>
<dbReference type="Gene3D" id="2.170.150.80">
    <property type="entry name" value="NAC domain"/>
    <property type="match status" value="1"/>
</dbReference>
<dbReference type="GO" id="GO:0003677">
    <property type="term" value="F:DNA binding"/>
    <property type="evidence" value="ECO:0007669"/>
    <property type="project" value="UniProtKB-KW"/>
</dbReference>
<proteinExistence type="predicted"/>
<feature type="domain" description="NAC" evidence="5">
    <location>
        <begin position="6"/>
        <end position="160"/>
    </location>
</feature>
<organism evidence="6 7">
    <name type="scientific">Pisum sativum</name>
    <name type="common">Garden pea</name>
    <name type="synonym">Lathyrus oleraceus</name>
    <dbReference type="NCBI Taxonomy" id="3888"/>
    <lineage>
        <taxon>Eukaryota</taxon>
        <taxon>Viridiplantae</taxon>
        <taxon>Streptophyta</taxon>
        <taxon>Embryophyta</taxon>
        <taxon>Tracheophyta</taxon>
        <taxon>Spermatophyta</taxon>
        <taxon>Magnoliopsida</taxon>
        <taxon>eudicotyledons</taxon>
        <taxon>Gunneridae</taxon>
        <taxon>Pentapetalae</taxon>
        <taxon>rosids</taxon>
        <taxon>fabids</taxon>
        <taxon>Fabales</taxon>
        <taxon>Fabaceae</taxon>
        <taxon>Papilionoideae</taxon>
        <taxon>50 kb inversion clade</taxon>
        <taxon>NPAAA clade</taxon>
        <taxon>Hologalegina</taxon>
        <taxon>IRL clade</taxon>
        <taxon>Fabeae</taxon>
        <taxon>Lathyrus</taxon>
    </lineage>
</organism>
<dbReference type="OrthoDB" id="782339at2759"/>
<protein>
    <recommendedName>
        <fullName evidence="5">NAC domain-containing protein</fullName>
    </recommendedName>
</protein>
<keyword evidence="2" id="KW-0238">DNA-binding</keyword>
<dbReference type="InterPro" id="IPR036093">
    <property type="entry name" value="NAC_dom_sf"/>
</dbReference>
<dbReference type="Pfam" id="PF02365">
    <property type="entry name" value="NAM"/>
    <property type="match status" value="1"/>
</dbReference>
<evidence type="ECO:0000313" key="6">
    <source>
        <dbReference type="EMBL" id="KAI5393118.1"/>
    </source>
</evidence>
<evidence type="ECO:0000313" key="7">
    <source>
        <dbReference type="Proteomes" id="UP001058974"/>
    </source>
</evidence>
<reference evidence="6 7" key="1">
    <citation type="journal article" date="2022" name="Nat. Genet.">
        <title>Improved pea reference genome and pan-genome highlight genomic features and evolutionary characteristics.</title>
        <authorList>
            <person name="Yang T."/>
            <person name="Liu R."/>
            <person name="Luo Y."/>
            <person name="Hu S."/>
            <person name="Wang D."/>
            <person name="Wang C."/>
            <person name="Pandey M.K."/>
            <person name="Ge S."/>
            <person name="Xu Q."/>
            <person name="Li N."/>
            <person name="Li G."/>
            <person name="Huang Y."/>
            <person name="Saxena R.K."/>
            <person name="Ji Y."/>
            <person name="Li M."/>
            <person name="Yan X."/>
            <person name="He Y."/>
            <person name="Liu Y."/>
            <person name="Wang X."/>
            <person name="Xiang C."/>
            <person name="Varshney R.K."/>
            <person name="Ding H."/>
            <person name="Gao S."/>
            <person name="Zong X."/>
        </authorList>
    </citation>
    <scope>NUCLEOTIDE SEQUENCE [LARGE SCALE GENOMIC DNA]</scope>
    <source>
        <strain evidence="6 7">cv. Zhongwan 6</strain>
    </source>
</reference>
<accession>A0A9D4VZC0</accession>
<dbReference type="EMBL" id="JAMSHJ010000006">
    <property type="protein sequence ID" value="KAI5393118.1"/>
    <property type="molecule type" value="Genomic_DNA"/>
</dbReference>
<evidence type="ECO:0000259" key="5">
    <source>
        <dbReference type="PROSITE" id="PS51005"/>
    </source>
</evidence>
<evidence type="ECO:0000256" key="1">
    <source>
        <dbReference type="ARBA" id="ARBA00023015"/>
    </source>
</evidence>
<keyword evidence="7" id="KW-1185">Reference proteome</keyword>
<evidence type="ECO:0000256" key="2">
    <source>
        <dbReference type="ARBA" id="ARBA00023125"/>
    </source>
</evidence>
<dbReference type="SUPFAM" id="SSF101941">
    <property type="entry name" value="NAC domain"/>
    <property type="match status" value="1"/>
</dbReference>
<comment type="caution">
    <text evidence="6">The sequence shown here is derived from an EMBL/GenBank/DDBJ whole genome shotgun (WGS) entry which is preliminary data.</text>
</comment>
<dbReference type="PANTHER" id="PTHR31719:SF43">
    <property type="entry name" value="NAC TRANSCRIPTION FACTOR 56"/>
    <property type="match status" value="1"/>
</dbReference>
<dbReference type="InterPro" id="IPR003441">
    <property type="entry name" value="NAC-dom"/>
</dbReference>